<evidence type="ECO:0000256" key="2">
    <source>
        <dbReference type="ARBA" id="ARBA00023002"/>
    </source>
</evidence>
<dbReference type="Pfam" id="PF00106">
    <property type="entry name" value="adh_short"/>
    <property type="match status" value="1"/>
</dbReference>
<evidence type="ECO:0008006" key="4">
    <source>
        <dbReference type="Google" id="ProtNLM"/>
    </source>
</evidence>
<dbReference type="OrthoDB" id="191139at2759"/>
<evidence type="ECO:0000313" key="3">
    <source>
        <dbReference type="EMBL" id="EZF50137.1"/>
    </source>
</evidence>
<protein>
    <recommendedName>
        <fullName evidence="4">Short-chain dehydrogenase/reductase</fullName>
    </recommendedName>
</protein>
<name>A0A022VV78_TRIRU</name>
<dbReference type="InterPro" id="IPR036291">
    <property type="entry name" value="NAD(P)-bd_dom_sf"/>
</dbReference>
<dbReference type="Gene3D" id="3.40.50.720">
    <property type="entry name" value="NAD(P)-binding Rossmann-like Domain"/>
    <property type="match status" value="1"/>
</dbReference>
<keyword evidence="2" id="KW-0560">Oxidoreductase</keyword>
<organism evidence="3">
    <name type="scientific">Trichophyton rubrum CBS 288.86</name>
    <dbReference type="NCBI Taxonomy" id="1215330"/>
    <lineage>
        <taxon>Eukaryota</taxon>
        <taxon>Fungi</taxon>
        <taxon>Dikarya</taxon>
        <taxon>Ascomycota</taxon>
        <taxon>Pezizomycotina</taxon>
        <taxon>Eurotiomycetes</taxon>
        <taxon>Eurotiomycetidae</taxon>
        <taxon>Onygenales</taxon>
        <taxon>Arthrodermataceae</taxon>
        <taxon>Trichophyton</taxon>
    </lineage>
</organism>
<dbReference type="PRINTS" id="PR00081">
    <property type="entry name" value="GDHRDH"/>
</dbReference>
<proteinExistence type="inferred from homology"/>
<reference evidence="3" key="1">
    <citation type="submission" date="2014-02" db="EMBL/GenBank/DDBJ databases">
        <title>The Genome Sequence of Trichophyton rubrum (morphotype fischeri) CBS 288.86.</title>
        <authorList>
            <consortium name="The Broad Institute Genomics Platform"/>
            <person name="Cuomo C.A."/>
            <person name="White T.C."/>
            <person name="Graser Y."/>
            <person name="Martinez-Rossi N."/>
            <person name="Heitman J."/>
            <person name="Young S.K."/>
            <person name="Zeng Q."/>
            <person name="Gargeya S."/>
            <person name="Abouelleil A."/>
            <person name="Alvarado L."/>
            <person name="Chapman S.B."/>
            <person name="Gainer-Dewar J."/>
            <person name="Goldberg J."/>
            <person name="Griggs A."/>
            <person name="Gujja S."/>
            <person name="Hansen M."/>
            <person name="Howarth C."/>
            <person name="Imamovic A."/>
            <person name="Larimer J."/>
            <person name="Martinez D."/>
            <person name="Murphy C."/>
            <person name="Pearson M.D."/>
            <person name="Persinoti G."/>
            <person name="Poon T."/>
            <person name="Priest M."/>
            <person name="Roberts A.D."/>
            <person name="Saif S."/>
            <person name="Shea T.D."/>
            <person name="Sykes S.N."/>
            <person name="Wortman J."/>
            <person name="Nusbaum C."/>
            <person name="Birren B."/>
        </authorList>
    </citation>
    <scope>NUCLEOTIDE SEQUENCE [LARGE SCALE GENOMIC DNA]</scope>
    <source>
        <strain evidence="3">CBS 288.86</strain>
    </source>
</reference>
<dbReference type="Proteomes" id="UP000023758">
    <property type="component" value="Unassembled WGS sequence"/>
</dbReference>
<evidence type="ECO:0000256" key="1">
    <source>
        <dbReference type="ARBA" id="ARBA00006484"/>
    </source>
</evidence>
<dbReference type="PANTHER" id="PTHR43157">
    <property type="entry name" value="PHOSPHATIDYLINOSITOL-GLYCAN BIOSYNTHESIS CLASS F PROTEIN-RELATED"/>
    <property type="match status" value="1"/>
</dbReference>
<dbReference type="HOGENOM" id="CLU_010194_44_4_1"/>
<dbReference type="GO" id="GO:0016491">
    <property type="term" value="F:oxidoreductase activity"/>
    <property type="evidence" value="ECO:0007669"/>
    <property type="project" value="UniProtKB-KW"/>
</dbReference>
<dbReference type="AlphaFoldDB" id="A0A022VV78"/>
<dbReference type="PANTHER" id="PTHR43157:SF31">
    <property type="entry name" value="PHOSPHATIDYLINOSITOL-GLYCAN BIOSYNTHESIS CLASS F PROTEIN"/>
    <property type="match status" value="1"/>
</dbReference>
<accession>A0A022VV78</accession>
<comment type="similarity">
    <text evidence="1">Belongs to the short-chain dehydrogenases/reductases (SDR) family.</text>
</comment>
<dbReference type="EMBL" id="KK207889">
    <property type="protein sequence ID" value="EZF50137.1"/>
    <property type="molecule type" value="Genomic_DNA"/>
</dbReference>
<dbReference type="InterPro" id="IPR002347">
    <property type="entry name" value="SDR_fam"/>
</dbReference>
<sequence>MASFDTAVIQKRATSLAFYHRQLFTTPPLASPDEVDLAGKTAIITGSNTGLGFECAQQLLDLGLSKLILAVRNETKGEDAREKLLSGRNANNHSIEVWKLDLLSYDSIVSFVGRTKSLEQLNFFVNNAAFTRLSFVINEKTGHEEIIQVNYFSLALLTILILPVLRDKNSAQQPGRLVNVSSDTASWARFRERGSVPLLPAFDREENFHPQDRYATSKLLAQLFLTQLAKRLLPSIAIINTPNPGLCQTSLTRNFKGSLQGILFGIFKLVFARTATIGACSITDAVVNHGSESHGQYLEDGAVQPMAPFVYTDKGEEMAELLWEETMAEFSFANVSEILEDLSN</sequence>
<gene>
    <name evidence="3" type="ORF">H103_06248</name>
</gene>
<dbReference type="SUPFAM" id="SSF51735">
    <property type="entry name" value="NAD(P)-binding Rossmann-fold domains"/>
    <property type="match status" value="1"/>
</dbReference>